<dbReference type="EMBL" id="JANPWB010000003">
    <property type="protein sequence ID" value="KAJ1199275.1"/>
    <property type="molecule type" value="Genomic_DNA"/>
</dbReference>
<reference evidence="2" key="1">
    <citation type="journal article" date="2022" name="bioRxiv">
        <title>Sequencing and chromosome-scale assembly of the giantPleurodeles waltlgenome.</title>
        <authorList>
            <person name="Brown T."/>
            <person name="Elewa A."/>
            <person name="Iarovenko S."/>
            <person name="Subramanian E."/>
            <person name="Araus A.J."/>
            <person name="Petzold A."/>
            <person name="Susuki M."/>
            <person name="Suzuki K.-i.T."/>
            <person name="Hayashi T."/>
            <person name="Toyoda A."/>
            <person name="Oliveira C."/>
            <person name="Osipova E."/>
            <person name="Leigh N.D."/>
            <person name="Simon A."/>
            <person name="Yun M.H."/>
        </authorList>
    </citation>
    <scope>NUCLEOTIDE SEQUENCE</scope>
    <source>
        <strain evidence="2">20211129_DDA</strain>
        <tissue evidence="2">Liver</tissue>
    </source>
</reference>
<accession>A0AAV7VGF2</accession>
<proteinExistence type="predicted"/>
<comment type="caution">
    <text evidence="2">The sequence shown here is derived from an EMBL/GenBank/DDBJ whole genome shotgun (WGS) entry which is preliminary data.</text>
</comment>
<name>A0AAV7VGF2_PLEWA</name>
<evidence type="ECO:0000313" key="2">
    <source>
        <dbReference type="EMBL" id="KAJ1199275.1"/>
    </source>
</evidence>
<dbReference type="AlphaFoldDB" id="A0AAV7VGF2"/>
<organism evidence="2 3">
    <name type="scientific">Pleurodeles waltl</name>
    <name type="common">Iberian ribbed newt</name>
    <dbReference type="NCBI Taxonomy" id="8319"/>
    <lineage>
        <taxon>Eukaryota</taxon>
        <taxon>Metazoa</taxon>
        <taxon>Chordata</taxon>
        <taxon>Craniata</taxon>
        <taxon>Vertebrata</taxon>
        <taxon>Euteleostomi</taxon>
        <taxon>Amphibia</taxon>
        <taxon>Batrachia</taxon>
        <taxon>Caudata</taxon>
        <taxon>Salamandroidea</taxon>
        <taxon>Salamandridae</taxon>
        <taxon>Pleurodelinae</taxon>
        <taxon>Pleurodeles</taxon>
    </lineage>
</organism>
<evidence type="ECO:0000256" key="1">
    <source>
        <dbReference type="SAM" id="MobiDB-lite"/>
    </source>
</evidence>
<dbReference type="Proteomes" id="UP001066276">
    <property type="component" value="Chromosome 2_1"/>
</dbReference>
<gene>
    <name evidence="2" type="ORF">NDU88_003113</name>
</gene>
<sequence>MRRLRVSDNSEYELAQKSVLRKCLSPWNTTVLQGGVACMGAEGPMQRPNDSLSVSGIHVLGHRASSQGRRGARKAPWWQGRFRRAPWVCDAGALGGALERPEESPEPRPPVLSKPSVLEDGGPGAERTLLGA</sequence>
<protein>
    <submittedName>
        <fullName evidence="2">Uncharacterized protein</fullName>
    </submittedName>
</protein>
<feature type="region of interest" description="Disordered" evidence="1">
    <location>
        <begin position="96"/>
        <end position="132"/>
    </location>
</feature>
<evidence type="ECO:0000313" key="3">
    <source>
        <dbReference type="Proteomes" id="UP001066276"/>
    </source>
</evidence>
<keyword evidence="3" id="KW-1185">Reference proteome</keyword>